<evidence type="ECO:0000256" key="1">
    <source>
        <dbReference type="SAM" id="MobiDB-lite"/>
    </source>
</evidence>
<dbReference type="AlphaFoldDB" id="A0A9W6WSD1"/>
<evidence type="ECO:0000313" key="2">
    <source>
        <dbReference type="EMBL" id="GMF15637.1"/>
    </source>
</evidence>
<comment type="caution">
    <text evidence="2">The sequence shown here is derived from an EMBL/GenBank/DDBJ whole genome shotgun (WGS) entry which is preliminary data.</text>
</comment>
<protein>
    <submittedName>
        <fullName evidence="2">Unnamed protein product</fullName>
    </submittedName>
</protein>
<organism evidence="2 3">
    <name type="scientific">Phytophthora lilii</name>
    <dbReference type="NCBI Taxonomy" id="2077276"/>
    <lineage>
        <taxon>Eukaryota</taxon>
        <taxon>Sar</taxon>
        <taxon>Stramenopiles</taxon>
        <taxon>Oomycota</taxon>
        <taxon>Peronosporomycetes</taxon>
        <taxon>Peronosporales</taxon>
        <taxon>Peronosporaceae</taxon>
        <taxon>Phytophthora</taxon>
    </lineage>
</organism>
<reference evidence="2" key="1">
    <citation type="submission" date="2023-04" db="EMBL/GenBank/DDBJ databases">
        <title>Phytophthora lilii NBRC 32176.</title>
        <authorList>
            <person name="Ichikawa N."/>
            <person name="Sato H."/>
            <person name="Tonouchi N."/>
        </authorList>
    </citation>
    <scope>NUCLEOTIDE SEQUENCE</scope>
    <source>
        <strain evidence="2">NBRC 32176</strain>
    </source>
</reference>
<evidence type="ECO:0000313" key="3">
    <source>
        <dbReference type="Proteomes" id="UP001165083"/>
    </source>
</evidence>
<accession>A0A9W6WSD1</accession>
<gene>
    <name evidence="2" type="ORF">Plil01_000541500</name>
</gene>
<dbReference type="Proteomes" id="UP001165083">
    <property type="component" value="Unassembled WGS sequence"/>
</dbReference>
<feature type="compositionally biased region" description="Basic residues" evidence="1">
    <location>
        <begin position="49"/>
        <end position="65"/>
    </location>
</feature>
<proteinExistence type="predicted"/>
<dbReference type="OrthoDB" id="10572721at2759"/>
<keyword evidence="3" id="KW-1185">Reference proteome</keyword>
<feature type="region of interest" description="Disordered" evidence="1">
    <location>
        <begin position="1"/>
        <end position="94"/>
    </location>
</feature>
<sequence length="123" mass="14393">MLLLQKLPTGAVSPPEMSESGAFGEDLYASARYNLSLQQQHQQEQRRQQAQRRQKMQQRHRRQQQRMRDSYTTAGGYFEAHVGRASREEDNPDMEDSMVAVPTYADVSHHVQLLTTQQMHWYD</sequence>
<dbReference type="EMBL" id="BSXW01000227">
    <property type="protein sequence ID" value="GMF15637.1"/>
    <property type="molecule type" value="Genomic_DNA"/>
</dbReference>
<name>A0A9W6WSD1_9STRA</name>